<dbReference type="AlphaFoldDB" id="A0A939GHL2"/>
<dbReference type="InterPro" id="IPR026950">
    <property type="entry name" value="Caps_assemb_Wzi"/>
</dbReference>
<reference evidence="2" key="1">
    <citation type="submission" date="2021-03" db="EMBL/GenBank/DDBJ databases">
        <title>Fibrella sp. HMF5335 genome sequencing and assembly.</title>
        <authorList>
            <person name="Kang H."/>
            <person name="Kim H."/>
            <person name="Bae S."/>
            <person name="Joh K."/>
        </authorList>
    </citation>
    <scope>NUCLEOTIDE SEQUENCE</scope>
    <source>
        <strain evidence="2">HMF5335</strain>
    </source>
</reference>
<name>A0A939GHL2_9BACT</name>
<feature type="signal peptide" evidence="1">
    <location>
        <begin position="1"/>
        <end position="22"/>
    </location>
</feature>
<keyword evidence="3" id="KW-1185">Reference proteome</keyword>
<sequence length="511" mass="56871">MRSWLNLFTVSSFCLGSIQLCAQSSVIRSPNQYQVEAGTYFSTSGQTPFWLRANQYGSVPYYTPSATLRVGLSSEYDTTRQRFDVGYGLDVIANGANYNGYLPPSSPVILQQAYVKARLGIFEAYVGRRREIFGLVDTLLTSGSYTWSGNALPVPKIQISIPRFTPIKFTKGWLSVMGTFAHGWLGSGTYVRHAFLHQKSLFFRLGKEQSTFRAYGGINHDVVWGGKSPELANLGVIKSEQLPSSFQDYLLVVSGLRTGSQSIFTPSPGITDFDLTNRIGNHLGSVDLALEIDLRRHSLFIYRQNPYDSGALFYLTSIADGLNGIRLRSNNPDALVRTVLIEFLNTANQGGSEFVIDDPQRRGRVNYFNNAQFRDGWAYQRLTVGTPFINPYYDRLGNTSFGGFTNNNRVYAWHLAAAGTLPWRGNLLPKGLSYQTKLSVSRNLGTYDTPYRTPVSQVSLFGQLSTTIHAEGGFGQFFDGTEIIGRVAYDSGGLYSDSFGLYIGLRRQWAK</sequence>
<protein>
    <submittedName>
        <fullName evidence="2">Capsule assembly Wzi family protein</fullName>
    </submittedName>
</protein>
<dbReference type="Pfam" id="PF14052">
    <property type="entry name" value="Caps_assemb_Wzi"/>
    <property type="match status" value="1"/>
</dbReference>
<accession>A0A939GHL2</accession>
<dbReference type="EMBL" id="JAFMYV010000007">
    <property type="protein sequence ID" value="MBO0937933.1"/>
    <property type="molecule type" value="Genomic_DNA"/>
</dbReference>
<keyword evidence="1" id="KW-0732">Signal</keyword>
<dbReference type="Gene3D" id="2.40.160.130">
    <property type="entry name" value="Capsule assembly protein Wzi"/>
    <property type="match status" value="1"/>
</dbReference>
<evidence type="ECO:0000313" key="2">
    <source>
        <dbReference type="EMBL" id="MBO0937933.1"/>
    </source>
</evidence>
<evidence type="ECO:0000256" key="1">
    <source>
        <dbReference type="SAM" id="SignalP"/>
    </source>
</evidence>
<organism evidence="2 3">
    <name type="scientific">Fibrella rubiginis</name>
    <dbReference type="NCBI Taxonomy" id="2817060"/>
    <lineage>
        <taxon>Bacteria</taxon>
        <taxon>Pseudomonadati</taxon>
        <taxon>Bacteroidota</taxon>
        <taxon>Cytophagia</taxon>
        <taxon>Cytophagales</taxon>
        <taxon>Spirosomataceae</taxon>
        <taxon>Fibrella</taxon>
    </lineage>
</organism>
<comment type="caution">
    <text evidence="2">The sequence shown here is derived from an EMBL/GenBank/DDBJ whole genome shotgun (WGS) entry which is preliminary data.</text>
</comment>
<feature type="chain" id="PRO_5037243635" evidence="1">
    <location>
        <begin position="23"/>
        <end position="511"/>
    </location>
</feature>
<evidence type="ECO:0000313" key="3">
    <source>
        <dbReference type="Proteomes" id="UP000664034"/>
    </source>
</evidence>
<dbReference type="RefSeq" id="WP_207365468.1">
    <property type="nucleotide sequence ID" value="NZ_JAFMYV010000007.1"/>
</dbReference>
<dbReference type="Proteomes" id="UP000664034">
    <property type="component" value="Unassembled WGS sequence"/>
</dbReference>
<dbReference type="InterPro" id="IPR038636">
    <property type="entry name" value="Wzi_sf"/>
</dbReference>
<gene>
    <name evidence="2" type="ORF">J2I47_15355</name>
</gene>
<proteinExistence type="predicted"/>